<evidence type="ECO:0000259" key="11">
    <source>
        <dbReference type="Pfam" id="PF00850"/>
    </source>
</evidence>
<dbReference type="PRINTS" id="PR01270">
    <property type="entry name" value="HDASUPER"/>
</dbReference>
<comment type="subcellular location">
    <subcellularLocation>
        <location evidence="1">Nucleus</location>
    </subcellularLocation>
</comment>
<dbReference type="FunFam" id="3.40.800.20:FF:000001">
    <property type="entry name" value="Histone deacetylase"/>
    <property type="match status" value="1"/>
</dbReference>
<dbReference type="InterPro" id="IPR003084">
    <property type="entry name" value="HDAC_I/II"/>
</dbReference>
<feature type="compositionally biased region" description="Basic and acidic residues" evidence="10">
    <location>
        <begin position="712"/>
        <end position="724"/>
    </location>
</feature>
<evidence type="ECO:0000256" key="9">
    <source>
        <dbReference type="ARBA" id="ARBA00061569"/>
    </source>
</evidence>
<dbReference type="AlphaFoldDB" id="A0AAD9MAX3"/>
<keyword evidence="4" id="KW-0378">Hydrolase</keyword>
<comment type="similarity">
    <text evidence="9">Belongs to the histone deacetylase family. HD Type 1 subfamily.</text>
</comment>
<dbReference type="Pfam" id="PF00850">
    <property type="entry name" value="Hist_deacetyl"/>
    <property type="match status" value="1"/>
</dbReference>
<feature type="compositionally biased region" description="Low complexity" evidence="10">
    <location>
        <begin position="619"/>
        <end position="630"/>
    </location>
</feature>
<keyword evidence="13" id="KW-1185">Reference proteome</keyword>
<evidence type="ECO:0000313" key="13">
    <source>
        <dbReference type="Proteomes" id="UP001217918"/>
    </source>
</evidence>
<sequence>MRSQPQAAIMTPALLAAAKASYPFTRSISGRYLIARARAQQKTFVTYSFHGGSDIVDPIRPAAFPIPLARLGAPAAVGASKMPVANTDPAGVLRDRPLYDVLSTDKKRVAYFYDSDIGNYAYVTGHPMKPHRIRLCHSLVMNYSIFNFLEIYRAKPATPQEMTQFHTDEYIEFLQKVTPDNMDNFQREQGKYNVGDDCPVFDGLFEFCGISAGGSMEGAARLNRQKCDIAINWAGGLHHAKKSEASGFCYVNDIVLAILELLRYKKRLLYIDIDVHHGDGVEEAFYTTDRVMTVSFHKYGEYFPGTGELRDIGIGLGKNYSVNFPLRDGIDDLSYESIFEPVIEAVMTYYQPEAVVLQCGGDSLSGDRLGCFNLSMRGHANCVNFVRSFGLPTLVLGGGGYTMRNVSRTWAYETGRLVGVEMDTVLPYNEYYEYYGPDYELNVRPSNMENANNREYLEKIMGTVVDHLKKTAHVPSVQMQDVPRQGLGKSDDQEDEEDDLDEDEHPDARHTQRRSDKHVRRGDEFEDSDDEDMDDLMYRGKRAGIMDYRNPNATDADFDVGMKDAGGDRNGAEPLASGAITLTQEEEDALMEDEEAPATNGEHKAAAAVEPETEPEPKPAATATAGAAAAHDADGDVDMNDVDADPEEASVPVPVAKVEEVNEEDDAAAAAAAAATAATTVEPAEKPSSAPDAADDEKLDAQASSSAVVHKIKTEDDAPHEYDAGKASAADDAATTSSTTKSGETSSTTKTGDMSSTTKSGDEAEVAKAP</sequence>
<dbReference type="PANTHER" id="PTHR10625">
    <property type="entry name" value="HISTONE DEACETYLASE HDAC1-RELATED"/>
    <property type="match status" value="1"/>
</dbReference>
<evidence type="ECO:0000313" key="12">
    <source>
        <dbReference type="EMBL" id="KAK2070424.1"/>
    </source>
</evidence>
<evidence type="ECO:0000256" key="1">
    <source>
        <dbReference type="ARBA" id="ARBA00004123"/>
    </source>
</evidence>
<keyword evidence="3" id="KW-0678">Repressor</keyword>
<feature type="compositionally biased region" description="Acidic residues" evidence="10">
    <location>
        <begin position="584"/>
        <end position="596"/>
    </location>
</feature>
<gene>
    <name evidence="12" type="ORF">P8C59_004914</name>
</gene>
<organism evidence="12 13">
    <name type="scientific">Phyllachora maydis</name>
    <dbReference type="NCBI Taxonomy" id="1825666"/>
    <lineage>
        <taxon>Eukaryota</taxon>
        <taxon>Fungi</taxon>
        <taxon>Dikarya</taxon>
        <taxon>Ascomycota</taxon>
        <taxon>Pezizomycotina</taxon>
        <taxon>Sordariomycetes</taxon>
        <taxon>Sordariomycetidae</taxon>
        <taxon>Phyllachorales</taxon>
        <taxon>Phyllachoraceae</taxon>
        <taxon>Phyllachora</taxon>
    </lineage>
</organism>
<feature type="compositionally biased region" description="Acidic residues" evidence="10">
    <location>
        <begin position="492"/>
        <end position="505"/>
    </location>
</feature>
<feature type="domain" description="Histone deacetylase" evidence="11">
    <location>
        <begin position="126"/>
        <end position="414"/>
    </location>
</feature>
<keyword evidence="8" id="KW-0539">Nucleus</keyword>
<dbReference type="InterPro" id="IPR023801">
    <property type="entry name" value="His_deacetylse_dom"/>
</dbReference>
<evidence type="ECO:0000256" key="8">
    <source>
        <dbReference type="ARBA" id="ARBA00023242"/>
    </source>
</evidence>
<evidence type="ECO:0000256" key="2">
    <source>
        <dbReference type="ARBA" id="ARBA00012111"/>
    </source>
</evidence>
<proteinExistence type="inferred from homology"/>
<feature type="compositionally biased region" description="Acidic residues" evidence="10">
    <location>
        <begin position="635"/>
        <end position="648"/>
    </location>
</feature>
<dbReference type="EC" id="3.5.1.98" evidence="2"/>
<evidence type="ECO:0000256" key="10">
    <source>
        <dbReference type="SAM" id="MobiDB-lite"/>
    </source>
</evidence>
<dbReference type="GO" id="GO:0031507">
    <property type="term" value="P:heterochromatin formation"/>
    <property type="evidence" value="ECO:0007669"/>
    <property type="project" value="TreeGrafter"/>
</dbReference>
<evidence type="ECO:0000256" key="3">
    <source>
        <dbReference type="ARBA" id="ARBA00022491"/>
    </source>
</evidence>
<comment type="caution">
    <text evidence="12">The sequence shown here is derived from an EMBL/GenBank/DDBJ whole genome shotgun (WGS) entry which is preliminary data.</text>
</comment>
<feature type="compositionally biased region" description="Basic and acidic residues" evidence="10">
    <location>
        <begin position="560"/>
        <end position="571"/>
    </location>
</feature>
<feature type="compositionally biased region" description="Low complexity" evidence="10">
    <location>
        <begin position="668"/>
        <end position="680"/>
    </location>
</feature>
<dbReference type="Proteomes" id="UP001217918">
    <property type="component" value="Unassembled WGS sequence"/>
</dbReference>
<dbReference type="InterPro" id="IPR000286">
    <property type="entry name" value="HDACs"/>
</dbReference>
<dbReference type="GO" id="GO:0141221">
    <property type="term" value="F:histone deacetylase activity, hydrolytic mechanism"/>
    <property type="evidence" value="ECO:0007669"/>
    <property type="project" value="UniProtKB-EC"/>
</dbReference>
<feature type="region of interest" description="Disordered" evidence="10">
    <location>
        <begin position="547"/>
        <end position="770"/>
    </location>
</feature>
<evidence type="ECO:0000256" key="5">
    <source>
        <dbReference type="ARBA" id="ARBA00022853"/>
    </source>
</evidence>
<dbReference type="PANTHER" id="PTHR10625:SF10">
    <property type="entry name" value="HISTONE DEACETYLASE HDAC1"/>
    <property type="match status" value="1"/>
</dbReference>
<dbReference type="GO" id="GO:0033698">
    <property type="term" value="C:Rpd3L complex"/>
    <property type="evidence" value="ECO:0007669"/>
    <property type="project" value="UniProtKB-ARBA"/>
</dbReference>
<dbReference type="InterPro" id="IPR023696">
    <property type="entry name" value="Ureohydrolase_dom_sf"/>
</dbReference>
<evidence type="ECO:0000256" key="6">
    <source>
        <dbReference type="ARBA" id="ARBA00023015"/>
    </source>
</evidence>
<feature type="region of interest" description="Disordered" evidence="10">
    <location>
        <begin position="473"/>
        <end position="533"/>
    </location>
</feature>
<feature type="compositionally biased region" description="Acidic residues" evidence="10">
    <location>
        <begin position="524"/>
        <end position="533"/>
    </location>
</feature>
<feature type="compositionally biased region" description="Basic and acidic residues" evidence="10">
    <location>
        <begin position="760"/>
        <end position="770"/>
    </location>
</feature>
<evidence type="ECO:0000256" key="7">
    <source>
        <dbReference type="ARBA" id="ARBA00023163"/>
    </source>
</evidence>
<keyword evidence="7" id="KW-0804">Transcription</keyword>
<evidence type="ECO:0000256" key="4">
    <source>
        <dbReference type="ARBA" id="ARBA00022801"/>
    </source>
</evidence>
<keyword evidence="6" id="KW-0805">Transcription regulation</keyword>
<dbReference type="Gene3D" id="3.40.800.20">
    <property type="entry name" value="Histone deacetylase domain"/>
    <property type="match status" value="1"/>
</dbReference>
<dbReference type="GO" id="GO:0070210">
    <property type="term" value="C:Rpd3L-Expanded complex"/>
    <property type="evidence" value="ECO:0007669"/>
    <property type="project" value="TreeGrafter"/>
</dbReference>
<name>A0AAD9MAX3_9PEZI</name>
<keyword evidence="5" id="KW-0156">Chromatin regulator</keyword>
<protein>
    <recommendedName>
        <fullName evidence="2">histone deacetylase</fullName>
        <ecNumber evidence="2">3.5.1.98</ecNumber>
    </recommendedName>
</protein>
<dbReference type="GO" id="GO:0032221">
    <property type="term" value="C:Rpd3S complex"/>
    <property type="evidence" value="ECO:0007669"/>
    <property type="project" value="UniProtKB-ARBA"/>
</dbReference>
<reference evidence="12" key="1">
    <citation type="journal article" date="2023" name="Mol. Plant Microbe Interact.">
        <title>Elucidating the Obligate Nature and Biological Capacity of an Invasive Fungal Corn Pathogen.</title>
        <authorList>
            <person name="MacCready J.S."/>
            <person name="Roggenkamp E.M."/>
            <person name="Gdanetz K."/>
            <person name="Chilvers M.I."/>
        </authorList>
    </citation>
    <scope>NUCLEOTIDE SEQUENCE</scope>
    <source>
        <strain evidence="12">PM02</strain>
    </source>
</reference>
<accession>A0AAD9MAX3</accession>
<dbReference type="SUPFAM" id="SSF52768">
    <property type="entry name" value="Arginase/deacetylase"/>
    <property type="match status" value="1"/>
</dbReference>
<dbReference type="InterPro" id="IPR037138">
    <property type="entry name" value="His_deacetylse_dom_sf"/>
</dbReference>
<dbReference type="EMBL" id="JAQQPM010000003">
    <property type="protein sequence ID" value="KAK2070424.1"/>
    <property type="molecule type" value="Genomic_DNA"/>
</dbReference>
<feature type="compositionally biased region" description="Low complexity" evidence="10">
    <location>
        <begin position="725"/>
        <end position="752"/>
    </location>
</feature>
<dbReference type="PRINTS" id="PR01271">
    <property type="entry name" value="HISDACETLASE"/>
</dbReference>